<evidence type="ECO:0000313" key="3">
    <source>
        <dbReference type="Proteomes" id="UP000649617"/>
    </source>
</evidence>
<proteinExistence type="predicted"/>
<dbReference type="AlphaFoldDB" id="A0A812XP46"/>
<evidence type="ECO:0000313" key="2">
    <source>
        <dbReference type="EMBL" id="CAE7739275.1"/>
    </source>
</evidence>
<sequence>MLRRLAGAALFAAVADSQEDPKRVPRGAAADVLRAVAAAERAEAELVDCRKSLQVCQSHSTETGEVRRAQPIRSSQLQPGSTEAPDWPKGYGSLLRFPFGISDMKTLKEVARELWAPEGTAADIEDEVSSLGFRQQKGMRCSSEMVGTHPVGGVSVRWSVALWESAQQWCLESVECTGIMLYVGSNTMNCHSWCGRPQFCSGRIDAKALDGVRLQVCGGRTRATIAELQLRYEPKMPTDAQLTRSFTRCVESSLSTAKPPPRLRRKLQDIGEQRVLKAGMTRLCSQLTCGLTSQELCQLPQRTGGSQLFMTPSFYQRLLRGETELKILLEGDVAAAQSDLRHLRLEQLLSIRVATLDWATESHSHNAHTNFLMSLDTHLFERLSREFLCMAQEPAPKPALHALGLRIALVVGAGEVIAQGWGQQPVNRASGALPPVPEVWALPLGSDWTAARVALFHTRDLWLKVCSGDVQRVQEIAAGQKVAIFTDRSVGLGKDRVLHWDIAVLDPSFEDIMDEIKQQDQASAEQKRICSELTTVLKKRMSGRAKELGLAEPDEVLELALQRQAEERHGGVAMPKSSATSQEVADAPEAEPPKEFSTPERTFQHATSKAQDVTPPRPCRLSISKTTTESENKAPVLGYPAEPTKPHDEDGCFSAFLSCGRR</sequence>
<evidence type="ECO:0000256" key="1">
    <source>
        <dbReference type="SAM" id="MobiDB-lite"/>
    </source>
</evidence>
<gene>
    <name evidence="2" type="primary">ylyB</name>
    <name evidence="2" type="ORF">SPIL2461_LOCUS21262</name>
</gene>
<feature type="compositionally biased region" description="Polar residues" evidence="1">
    <location>
        <begin position="599"/>
        <end position="611"/>
    </location>
</feature>
<comment type="caution">
    <text evidence="2">The sequence shown here is derived from an EMBL/GenBank/DDBJ whole genome shotgun (WGS) entry which is preliminary data.</text>
</comment>
<name>A0A812XP46_SYMPI</name>
<accession>A0A812XP46</accession>
<dbReference type="Proteomes" id="UP000649617">
    <property type="component" value="Unassembled WGS sequence"/>
</dbReference>
<dbReference type="EMBL" id="CAJNIZ010046083">
    <property type="protein sequence ID" value="CAE7739275.1"/>
    <property type="molecule type" value="Genomic_DNA"/>
</dbReference>
<protein>
    <submittedName>
        <fullName evidence="2">YlyB protein</fullName>
    </submittedName>
</protein>
<keyword evidence="3" id="KW-1185">Reference proteome</keyword>
<feature type="region of interest" description="Disordered" evidence="1">
    <location>
        <begin position="60"/>
        <end position="85"/>
    </location>
</feature>
<reference evidence="2" key="1">
    <citation type="submission" date="2021-02" db="EMBL/GenBank/DDBJ databases">
        <authorList>
            <person name="Dougan E. K."/>
            <person name="Rhodes N."/>
            <person name="Thang M."/>
            <person name="Chan C."/>
        </authorList>
    </citation>
    <scope>NUCLEOTIDE SEQUENCE</scope>
</reference>
<dbReference type="OrthoDB" id="420854at2759"/>
<organism evidence="2 3">
    <name type="scientific">Symbiodinium pilosum</name>
    <name type="common">Dinoflagellate</name>
    <dbReference type="NCBI Taxonomy" id="2952"/>
    <lineage>
        <taxon>Eukaryota</taxon>
        <taxon>Sar</taxon>
        <taxon>Alveolata</taxon>
        <taxon>Dinophyceae</taxon>
        <taxon>Suessiales</taxon>
        <taxon>Symbiodiniaceae</taxon>
        <taxon>Symbiodinium</taxon>
    </lineage>
</organism>
<feature type="region of interest" description="Disordered" evidence="1">
    <location>
        <begin position="567"/>
        <end position="650"/>
    </location>
</feature>
<feature type="compositionally biased region" description="Polar residues" evidence="1">
    <location>
        <begin position="72"/>
        <end position="81"/>
    </location>
</feature>